<evidence type="ECO:0000256" key="6">
    <source>
        <dbReference type="ARBA" id="ARBA00013950"/>
    </source>
</evidence>
<dbReference type="RefSeq" id="WP_285616951.1">
    <property type="nucleotide sequence ID" value="NZ_BSTJ01000001.1"/>
</dbReference>
<feature type="domain" description="Lumazine-binding" evidence="12">
    <location>
        <begin position="97"/>
        <end position="193"/>
    </location>
</feature>
<dbReference type="GO" id="GO:0009231">
    <property type="term" value="P:riboflavin biosynthetic process"/>
    <property type="evidence" value="ECO:0007669"/>
    <property type="project" value="UniProtKB-KW"/>
</dbReference>
<dbReference type="PROSITE" id="PS51177">
    <property type="entry name" value="LUMAZINE_BIND"/>
    <property type="match status" value="2"/>
</dbReference>
<evidence type="ECO:0000256" key="11">
    <source>
        <dbReference type="PROSITE-ProRule" id="PRU00524"/>
    </source>
</evidence>
<keyword evidence="8" id="KW-0808">Transferase</keyword>
<dbReference type="NCBIfam" id="NF009566">
    <property type="entry name" value="PRK13020.1"/>
    <property type="match status" value="1"/>
</dbReference>
<evidence type="ECO:0000256" key="2">
    <source>
        <dbReference type="ARBA" id="ARBA00002803"/>
    </source>
</evidence>
<evidence type="ECO:0000313" key="13">
    <source>
        <dbReference type="EMBL" id="GLY72004.1"/>
    </source>
</evidence>
<dbReference type="InterPro" id="IPR001783">
    <property type="entry name" value="Lumazine-bd"/>
</dbReference>
<evidence type="ECO:0000256" key="7">
    <source>
        <dbReference type="ARBA" id="ARBA00022619"/>
    </source>
</evidence>
<evidence type="ECO:0000256" key="5">
    <source>
        <dbReference type="ARBA" id="ARBA00012827"/>
    </source>
</evidence>
<organism evidence="13 14">
    <name type="scientific">Actinoallomurus iriomotensis</name>
    <dbReference type="NCBI Taxonomy" id="478107"/>
    <lineage>
        <taxon>Bacteria</taxon>
        <taxon>Bacillati</taxon>
        <taxon>Actinomycetota</taxon>
        <taxon>Actinomycetes</taxon>
        <taxon>Streptosporangiales</taxon>
        <taxon>Thermomonosporaceae</taxon>
        <taxon>Actinoallomurus</taxon>
    </lineage>
</organism>
<evidence type="ECO:0000256" key="10">
    <source>
        <dbReference type="NCBIfam" id="TIGR00187"/>
    </source>
</evidence>
<dbReference type="Gene3D" id="2.40.30.20">
    <property type="match status" value="2"/>
</dbReference>
<feature type="repeat" description="Lumazine-binding" evidence="11">
    <location>
        <begin position="97"/>
        <end position="193"/>
    </location>
</feature>
<feature type="repeat" description="Lumazine-binding" evidence="11">
    <location>
        <begin position="1"/>
        <end position="96"/>
    </location>
</feature>
<evidence type="ECO:0000256" key="8">
    <source>
        <dbReference type="ARBA" id="ARBA00022679"/>
    </source>
</evidence>
<dbReference type="Pfam" id="PF00677">
    <property type="entry name" value="Lum_binding"/>
    <property type="match status" value="2"/>
</dbReference>
<dbReference type="InterPro" id="IPR026017">
    <property type="entry name" value="Lumazine-bd_dom"/>
</dbReference>
<dbReference type="Proteomes" id="UP001165135">
    <property type="component" value="Unassembled WGS sequence"/>
</dbReference>
<protein>
    <recommendedName>
        <fullName evidence="6 10">Riboflavin synthase</fullName>
        <ecNumber evidence="5 10">2.5.1.9</ecNumber>
    </recommendedName>
</protein>
<comment type="subunit">
    <text evidence="4">Homotrimer.</text>
</comment>
<name>A0A9W6R9X0_9ACTN</name>
<dbReference type="NCBIfam" id="TIGR00187">
    <property type="entry name" value="ribE"/>
    <property type="match status" value="1"/>
</dbReference>
<reference evidence="13" key="1">
    <citation type="submission" date="2023-03" db="EMBL/GenBank/DDBJ databases">
        <title>Actinoallomurus iriomotensis NBRC 103681.</title>
        <authorList>
            <person name="Ichikawa N."/>
            <person name="Sato H."/>
            <person name="Tonouchi N."/>
        </authorList>
    </citation>
    <scope>NUCLEOTIDE SEQUENCE</scope>
    <source>
        <strain evidence="13">NBRC 103681</strain>
    </source>
</reference>
<accession>A0A9W6R9X0</accession>
<evidence type="ECO:0000313" key="14">
    <source>
        <dbReference type="Proteomes" id="UP001165135"/>
    </source>
</evidence>
<evidence type="ECO:0000259" key="12">
    <source>
        <dbReference type="PROSITE" id="PS51177"/>
    </source>
</evidence>
<comment type="catalytic activity">
    <reaction evidence="1">
        <text>2 6,7-dimethyl-8-(1-D-ribityl)lumazine + H(+) = 5-amino-6-(D-ribitylamino)uracil + riboflavin</text>
        <dbReference type="Rhea" id="RHEA:20772"/>
        <dbReference type="ChEBI" id="CHEBI:15378"/>
        <dbReference type="ChEBI" id="CHEBI:15934"/>
        <dbReference type="ChEBI" id="CHEBI:57986"/>
        <dbReference type="ChEBI" id="CHEBI:58201"/>
        <dbReference type="EC" id="2.5.1.9"/>
    </reaction>
</comment>
<dbReference type="FunFam" id="2.40.30.20:FF:000004">
    <property type="entry name" value="Riboflavin synthase, alpha subunit"/>
    <property type="match status" value="1"/>
</dbReference>
<dbReference type="SUPFAM" id="SSF63380">
    <property type="entry name" value="Riboflavin synthase domain-like"/>
    <property type="match status" value="2"/>
</dbReference>
<dbReference type="GO" id="GO:0004746">
    <property type="term" value="F:riboflavin synthase activity"/>
    <property type="evidence" value="ECO:0007669"/>
    <property type="project" value="UniProtKB-UniRule"/>
</dbReference>
<keyword evidence="7" id="KW-0686">Riboflavin biosynthesis</keyword>
<dbReference type="PANTHER" id="PTHR21098:SF12">
    <property type="entry name" value="RIBOFLAVIN SYNTHASE"/>
    <property type="match status" value="1"/>
</dbReference>
<evidence type="ECO:0000256" key="4">
    <source>
        <dbReference type="ARBA" id="ARBA00011233"/>
    </source>
</evidence>
<gene>
    <name evidence="13" type="ORF">Airi01_002710</name>
</gene>
<dbReference type="EC" id="2.5.1.9" evidence="5 10"/>
<dbReference type="CDD" id="cd00402">
    <property type="entry name" value="Riboflavin_synthase_like"/>
    <property type="match status" value="1"/>
</dbReference>
<comment type="caution">
    <text evidence="13">The sequence shown here is derived from an EMBL/GenBank/DDBJ whole genome shotgun (WGS) entry which is preliminary data.</text>
</comment>
<dbReference type="PIRSF" id="PIRSF000498">
    <property type="entry name" value="Riboflavin_syn_A"/>
    <property type="match status" value="1"/>
</dbReference>
<feature type="domain" description="Lumazine-binding" evidence="12">
    <location>
        <begin position="1"/>
        <end position="96"/>
    </location>
</feature>
<dbReference type="NCBIfam" id="NF006767">
    <property type="entry name" value="PRK09289.1"/>
    <property type="match status" value="1"/>
</dbReference>
<dbReference type="EMBL" id="BSTJ01000001">
    <property type="protein sequence ID" value="GLY72004.1"/>
    <property type="molecule type" value="Genomic_DNA"/>
</dbReference>
<evidence type="ECO:0000256" key="1">
    <source>
        <dbReference type="ARBA" id="ARBA00000968"/>
    </source>
</evidence>
<proteinExistence type="predicted"/>
<comment type="pathway">
    <text evidence="3">Cofactor biosynthesis; riboflavin biosynthesis; riboflavin from 2-hydroxy-3-oxobutyl phosphate and 5-amino-6-(D-ribitylamino)uracil: step 2/2.</text>
</comment>
<evidence type="ECO:0000256" key="9">
    <source>
        <dbReference type="ARBA" id="ARBA00022737"/>
    </source>
</evidence>
<comment type="function">
    <text evidence="2">Catalyzes the dismutation of two molecules of 6,7-dimethyl-8-ribityllumazine, resulting in the formation of riboflavin and 5-amino-6-(D-ribitylamino)uracil.</text>
</comment>
<sequence length="199" mass="20957">MFTGIVEELGEIVALEREGDSARLTVRGPLVVSDAVHGASIAVNGVCLTVTDVKDDAFTVDVMKETLDRSSLAALAPGCPVNLERPVRPSDRLGGHIVQGHVDGVGEIASREPGDRWEVVTIGLPADLARYVVEKGSITVDGISLTVVEARDDAFTVALIPTTLELTTLGRKGPGDPVNLEVDVVAKYVERLVAAGVRP</sequence>
<evidence type="ECO:0000256" key="3">
    <source>
        <dbReference type="ARBA" id="ARBA00004887"/>
    </source>
</evidence>
<dbReference type="FunFam" id="2.40.30.20:FF:000003">
    <property type="entry name" value="Riboflavin synthase, alpha subunit"/>
    <property type="match status" value="1"/>
</dbReference>
<dbReference type="InterPro" id="IPR017938">
    <property type="entry name" value="Riboflavin_synthase-like_b-brl"/>
</dbReference>
<dbReference type="InterPro" id="IPR023366">
    <property type="entry name" value="ATP_synth_asu-like_sf"/>
</dbReference>
<keyword evidence="9" id="KW-0677">Repeat</keyword>
<dbReference type="PANTHER" id="PTHR21098">
    <property type="entry name" value="RIBOFLAVIN SYNTHASE ALPHA CHAIN"/>
    <property type="match status" value="1"/>
</dbReference>
<dbReference type="AlphaFoldDB" id="A0A9W6R9X0"/>